<comment type="caution">
    <text evidence="1">The sequence shown here is derived from an EMBL/GenBank/DDBJ whole genome shotgun (WGS) entry which is preliminary data.</text>
</comment>
<name>A0A0F9Q510_9ZZZZ</name>
<proteinExistence type="predicted"/>
<dbReference type="AlphaFoldDB" id="A0A0F9Q510"/>
<evidence type="ECO:0000313" key="1">
    <source>
        <dbReference type="EMBL" id="KKN32012.1"/>
    </source>
</evidence>
<dbReference type="EMBL" id="LAZR01002283">
    <property type="protein sequence ID" value="KKN32012.1"/>
    <property type="molecule type" value="Genomic_DNA"/>
</dbReference>
<organism evidence="1">
    <name type="scientific">marine sediment metagenome</name>
    <dbReference type="NCBI Taxonomy" id="412755"/>
    <lineage>
        <taxon>unclassified sequences</taxon>
        <taxon>metagenomes</taxon>
        <taxon>ecological metagenomes</taxon>
    </lineage>
</organism>
<gene>
    <name evidence="1" type="ORF">LCGC14_0818140</name>
</gene>
<sequence length="140" mass="14638">MGAAATPLLIAGALYQGIQADAQARRQSRALRQQSTSERLLAAENEALFRRQQSRVLASRQAGLGAAGVDPSTGSPLAVSEDFAGEVELQAQRIRAGGDIRATRLEQQAKLTRSSGRSALIGGFLRSGSLLVSGSGKDFS</sequence>
<reference evidence="1" key="1">
    <citation type="journal article" date="2015" name="Nature">
        <title>Complex archaea that bridge the gap between prokaryotes and eukaryotes.</title>
        <authorList>
            <person name="Spang A."/>
            <person name="Saw J.H."/>
            <person name="Jorgensen S.L."/>
            <person name="Zaremba-Niedzwiedzka K."/>
            <person name="Martijn J."/>
            <person name="Lind A.E."/>
            <person name="van Eijk R."/>
            <person name="Schleper C."/>
            <person name="Guy L."/>
            <person name="Ettema T.J."/>
        </authorList>
    </citation>
    <scope>NUCLEOTIDE SEQUENCE</scope>
</reference>
<protein>
    <submittedName>
        <fullName evidence="1">Uncharacterized protein</fullName>
    </submittedName>
</protein>
<accession>A0A0F9Q510</accession>